<keyword evidence="2" id="KW-1185">Reference proteome</keyword>
<organism evidence="1 2">
    <name type="scientific">Schistosoma japonicum</name>
    <name type="common">Blood fluke</name>
    <dbReference type="NCBI Taxonomy" id="6182"/>
    <lineage>
        <taxon>Eukaryota</taxon>
        <taxon>Metazoa</taxon>
        <taxon>Spiralia</taxon>
        <taxon>Lophotrochozoa</taxon>
        <taxon>Platyhelminthes</taxon>
        <taxon>Trematoda</taxon>
        <taxon>Digenea</taxon>
        <taxon>Strigeidida</taxon>
        <taxon>Schistosomatoidea</taxon>
        <taxon>Schistosomatidae</taxon>
        <taxon>Schistosoma</taxon>
    </lineage>
</organism>
<dbReference type="Proteomes" id="UP000311919">
    <property type="component" value="Unassembled WGS sequence"/>
</dbReference>
<comment type="caution">
    <text evidence="1">The sequence shown here is derived from an EMBL/GenBank/DDBJ whole genome shotgun (WGS) entry which is preliminary data.</text>
</comment>
<dbReference type="Pfam" id="PF00494">
    <property type="entry name" value="SQS_PSY"/>
    <property type="match status" value="1"/>
</dbReference>
<dbReference type="OrthoDB" id="270318at2759"/>
<dbReference type="EMBL" id="SKCS01000232">
    <property type="protein sequence ID" value="TNN12401.1"/>
    <property type="molecule type" value="Genomic_DNA"/>
</dbReference>
<evidence type="ECO:0000313" key="2">
    <source>
        <dbReference type="Proteomes" id="UP000311919"/>
    </source>
</evidence>
<dbReference type="InterPro" id="IPR002060">
    <property type="entry name" value="Squ/phyt_synthse"/>
</dbReference>
<protein>
    <submittedName>
        <fullName evidence="1">NADH dehydrogenase (Ubiquinone) complex I, assembly factor 6</fullName>
    </submittedName>
</protein>
<keyword evidence="1" id="KW-0830">Ubiquinone</keyword>
<dbReference type="STRING" id="6182.A0A4Z2D7C4"/>
<dbReference type="Gene3D" id="1.10.600.10">
    <property type="entry name" value="Farnesyl Diphosphate Synthase"/>
    <property type="match status" value="1"/>
</dbReference>
<evidence type="ECO:0000313" key="1">
    <source>
        <dbReference type="EMBL" id="TNN12401.1"/>
    </source>
</evidence>
<dbReference type="AlphaFoldDB" id="A0A4Z2D7C4"/>
<gene>
    <name evidence="1" type="ORF">EWB00_003781</name>
</gene>
<sequence>MPSIFAKTQPYCLNIVRKHDYENYLCSLLLPDSKCNFALAIRAFNVELAQVCERSKNFEQAKYRFQFWKNVIEYLFDSSKDLSYDTPLKRELKESASGLGLSKFRFYQLVNSREQHFNVSSFPTCKAAEAYFDDAYAPIHCLISEAYGFEMTQLNSLLSHLGRAQGLVNMLRSSVLLAQHKNILLFPLDLINQYNLTQEHVLHFLRNNSSITSLNDESVKSLICDIASLGHYHAKRVSQLSSELMAHSFSPSTFSSSKLKEKDLKQKDLIQYVLPRLLLPLLPVTKYLNYLGYSSNFDLRLNFKYHNGLLPLQLCWNAWWNKLPKEPKA</sequence>
<proteinExistence type="predicted"/>
<name>A0A4Z2D7C4_SCHJA</name>
<accession>A0A4Z2D7C4</accession>
<dbReference type="SUPFAM" id="SSF48576">
    <property type="entry name" value="Terpenoid synthases"/>
    <property type="match status" value="1"/>
</dbReference>
<dbReference type="InterPro" id="IPR008949">
    <property type="entry name" value="Isoprenoid_synthase_dom_sf"/>
</dbReference>
<reference evidence="1 2" key="1">
    <citation type="submission" date="2019-03" db="EMBL/GenBank/DDBJ databases">
        <title>An improved genome assembly of the fluke Schistosoma japonicum.</title>
        <authorList>
            <person name="Hu W."/>
            <person name="Luo F."/>
            <person name="Yin M."/>
            <person name="Mo X."/>
            <person name="Sun C."/>
            <person name="Wu Q."/>
            <person name="Zhu B."/>
            <person name="Xiang M."/>
            <person name="Wang J."/>
            <person name="Wang Y."/>
            <person name="Zhang T."/>
            <person name="Xu B."/>
            <person name="Zheng H."/>
            <person name="Feng Z."/>
        </authorList>
    </citation>
    <scope>NUCLEOTIDE SEQUENCE [LARGE SCALE GENOMIC DNA]</scope>
    <source>
        <strain evidence="1">HuSjv2</strain>
        <tissue evidence="1">Worms</tissue>
    </source>
</reference>